<dbReference type="SUPFAM" id="SSF101874">
    <property type="entry name" value="YceI-like"/>
    <property type="match status" value="1"/>
</dbReference>
<dbReference type="PANTHER" id="PTHR34406:SF1">
    <property type="entry name" value="PROTEIN YCEI"/>
    <property type="match status" value="1"/>
</dbReference>
<evidence type="ECO:0000259" key="2">
    <source>
        <dbReference type="SMART" id="SM00867"/>
    </source>
</evidence>
<dbReference type="SMART" id="SM00867">
    <property type="entry name" value="YceI"/>
    <property type="match status" value="1"/>
</dbReference>
<gene>
    <name evidence="3" type="ORF">LBU54_08080</name>
</gene>
<dbReference type="InterPro" id="IPR007372">
    <property type="entry name" value="Lipid/polyisoprenoid-bd_YceI"/>
</dbReference>
<organism evidence="3 4">
    <name type="scientific">Winogradskyella alexanderae</name>
    <dbReference type="NCBI Taxonomy" id="2877123"/>
    <lineage>
        <taxon>Bacteria</taxon>
        <taxon>Pseudomonadati</taxon>
        <taxon>Bacteroidota</taxon>
        <taxon>Flavobacteriia</taxon>
        <taxon>Flavobacteriales</taxon>
        <taxon>Flavobacteriaceae</taxon>
        <taxon>Winogradskyella</taxon>
    </lineage>
</organism>
<reference evidence="4" key="1">
    <citation type="submission" date="2023-07" db="EMBL/GenBank/DDBJ databases">
        <authorList>
            <person name="Yue Y."/>
        </authorList>
    </citation>
    <scope>NUCLEOTIDE SEQUENCE [LARGE SCALE GENOMIC DNA]</scope>
    <source>
        <strain evidence="4">D23</strain>
    </source>
</reference>
<dbReference type="Pfam" id="PF04264">
    <property type="entry name" value="YceI"/>
    <property type="match status" value="1"/>
</dbReference>
<feature type="domain" description="Lipid/polyisoprenoid-binding YceI-like" evidence="2">
    <location>
        <begin position="20"/>
        <end position="183"/>
    </location>
</feature>
<evidence type="ECO:0000256" key="1">
    <source>
        <dbReference type="SAM" id="SignalP"/>
    </source>
</evidence>
<comment type="caution">
    <text evidence="3">The sequence shown here is derived from an EMBL/GenBank/DDBJ whole genome shotgun (WGS) entry which is preliminary data.</text>
</comment>
<keyword evidence="4" id="KW-1185">Reference proteome</keyword>
<proteinExistence type="predicted"/>
<keyword evidence="1" id="KW-0732">Signal</keyword>
<dbReference type="EMBL" id="JAIUJR010000004">
    <property type="protein sequence ID" value="MCA0132540.1"/>
    <property type="molecule type" value="Genomic_DNA"/>
</dbReference>
<evidence type="ECO:0000313" key="4">
    <source>
        <dbReference type="Proteomes" id="UP001198901"/>
    </source>
</evidence>
<feature type="chain" id="PRO_5046268903" evidence="1">
    <location>
        <begin position="21"/>
        <end position="183"/>
    </location>
</feature>
<dbReference type="PANTHER" id="PTHR34406">
    <property type="entry name" value="PROTEIN YCEI"/>
    <property type="match status" value="1"/>
</dbReference>
<feature type="signal peptide" evidence="1">
    <location>
        <begin position="1"/>
        <end position="20"/>
    </location>
</feature>
<dbReference type="Gene3D" id="2.40.128.110">
    <property type="entry name" value="Lipid/polyisoprenoid-binding, YceI-like"/>
    <property type="match status" value="1"/>
</dbReference>
<evidence type="ECO:0000313" key="3">
    <source>
        <dbReference type="EMBL" id="MCA0132540.1"/>
    </source>
</evidence>
<sequence>MKTILSFCLILCVTITSAQSHEISTSNSTFSWTGKAAFSSYSLTGKIKVKNGNVVIEGNQIHKFNITMDMKTLNHENSDLEYHLRSKDFFEVNTYTEAKFELTETTRIVNNRALLKGKLTIKDVTKTETFLIYVNQGQSEITFNITIDRTVYGVKFNSPSFFKKLKENAIADEFIIKGKILLK</sequence>
<dbReference type="InterPro" id="IPR036761">
    <property type="entry name" value="TTHA0802/YceI-like_sf"/>
</dbReference>
<accession>A0ABS7XS00</accession>
<name>A0ABS7XS00_9FLAO</name>
<protein>
    <submittedName>
        <fullName evidence="3">YceI family protein</fullName>
    </submittedName>
</protein>
<dbReference type="Proteomes" id="UP001198901">
    <property type="component" value="Unassembled WGS sequence"/>
</dbReference>
<dbReference type="RefSeq" id="WP_224528139.1">
    <property type="nucleotide sequence ID" value="NZ_JAIUJR010000004.1"/>
</dbReference>